<reference evidence="6 7" key="1">
    <citation type="journal article" date="2007" name="Science">
        <title>Sea anemone genome reveals ancestral eumetazoan gene repertoire and genomic organization.</title>
        <authorList>
            <person name="Putnam N.H."/>
            <person name="Srivastava M."/>
            <person name="Hellsten U."/>
            <person name="Dirks B."/>
            <person name="Chapman J."/>
            <person name="Salamov A."/>
            <person name="Terry A."/>
            <person name="Shapiro H."/>
            <person name="Lindquist E."/>
            <person name="Kapitonov V.V."/>
            <person name="Jurka J."/>
            <person name="Genikhovich G."/>
            <person name="Grigoriev I.V."/>
            <person name="Lucas S.M."/>
            <person name="Steele R.E."/>
            <person name="Finnerty J.R."/>
            <person name="Technau U."/>
            <person name="Martindale M.Q."/>
            <person name="Rokhsar D.S."/>
        </authorList>
    </citation>
    <scope>NUCLEOTIDE SEQUENCE [LARGE SCALE GENOMIC DNA]</scope>
    <source>
        <strain evidence="7">CH2 X CH6</strain>
    </source>
</reference>
<comment type="similarity">
    <text evidence="1">Belongs to the peptidase C48 family.</text>
</comment>
<evidence type="ECO:0000256" key="3">
    <source>
        <dbReference type="ARBA" id="ARBA00022801"/>
    </source>
</evidence>
<dbReference type="PANTHER" id="PTHR46601:SF2">
    <property type="entry name" value="UBIQUITIN-LIKE PROTEASE FAMILY PROFILE DOMAIN-CONTAINING PROTEIN"/>
    <property type="match status" value="1"/>
</dbReference>
<dbReference type="Gene3D" id="3.40.395.10">
    <property type="entry name" value="Adenoviral Proteinase, Chain A"/>
    <property type="match status" value="1"/>
</dbReference>
<dbReference type="InParanoid" id="A7T377"/>
<dbReference type="EMBL" id="DS470425">
    <property type="protein sequence ID" value="EDO29585.1"/>
    <property type="molecule type" value="Genomic_DNA"/>
</dbReference>
<sequence>MQKTMKEGTVEEALDCLSEKIPSFLEHVFIKRKQSAFFEDSIANLNENEAVVQVDFSENYACQHQDEIQSAHWCQEQVTLFTVAIWAKDSANTDTTCNSHVIVTDDHNHDKQSIAVFMDYTINTLVKEMFPQVASVDIFSDGPSSQFKNRYMANFYQTLQQNGVKINWHFFASSHGKGVVDGLGGTVRRVVWTAVSSRQVPRVGNAEESAKVANALCTAISTHLFLKADIIKASIILGLDNCFLEAKPIPGIAKIHCLEPSEGPSLHCHLYSSQPSPHKVIHLHGNQDISWGESSGDESGGSVATYESSEDSDTEIVTWRYVKWIKDSDSTHDSNDDTLSQGSGVNSEHWFLGVVLPKEKTIVIIDSLPQNFIKPTATTQVDKMFFLKEVDKSITIDQWSFYTNKPWEIPQQLNSFDCEAIIHFKSEYSKAKLSSESQEARAERLSRRYHARKLK</sequence>
<evidence type="ECO:0000313" key="7">
    <source>
        <dbReference type="Proteomes" id="UP000001593"/>
    </source>
</evidence>
<dbReference type="GO" id="GO:0008234">
    <property type="term" value="F:cysteine-type peptidase activity"/>
    <property type="evidence" value="ECO:0007669"/>
    <property type="project" value="InterPro"/>
</dbReference>
<dbReference type="PhylomeDB" id="A7T377"/>
<dbReference type="GO" id="GO:0006508">
    <property type="term" value="P:proteolysis"/>
    <property type="evidence" value="ECO:0007669"/>
    <property type="project" value="UniProtKB-KW"/>
</dbReference>
<evidence type="ECO:0000256" key="4">
    <source>
        <dbReference type="SAM" id="MobiDB-lite"/>
    </source>
</evidence>
<evidence type="ECO:0000256" key="2">
    <source>
        <dbReference type="ARBA" id="ARBA00022670"/>
    </source>
</evidence>
<accession>A7T377</accession>
<protein>
    <recommendedName>
        <fullName evidence="5">Ubiquitin-like protease family profile domain-containing protein</fullName>
    </recommendedName>
</protein>
<evidence type="ECO:0000313" key="6">
    <source>
        <dbReference type="EMBL" id="EDO29585.1"/>
    </source>
</evidence>
<dbReference type="AlphaFoldDB" id="A7T377"/>
<dbReference type="InterPro" id="IPR038765">
    <property type="entry name" value="Papain-like_cys_pep_sf"/>
</dbReference>
<dbReference type="Proteomes" id="UP000001593">
    <property type="component" value="Unassembled WGS sequence"/>
</dbReference>
<proteinExistence type="inferred from homology"/>
<feature type="region of interest" description="Disordered" evidence="4">
    <location>
        <begin position="432"/>
        <end position="455"/>
    </location>
</feature>
<evidence type="ECO:0000256" key="1">
    <source>
        <dbReference type="ARBA" id="ARBA00005234"/>
    </source>
</evidence>
<evidence type="ECO:0000259" key="5">
    <source>
        <dbReference type="Pfam" id="PF02902"/>
    </source>
</evidence>
<dbReference type="PANTHER" id="PTHR46601">
    <property type="entry name" value="ULP_PROTEASE DOMAIN-CONTAINING PROTEIN"/>
    <property type="match status" value="1"/>
</dbReference>
<keyword evidence="2" id="KW-0645">Protease</keyword>
<name>A7T377_NEMVE</name>
<keyword evidence="3" id="KW-0378">Hydrolase</keyword>
<dbReference type="SUPFAM" id="SSF54001">
    <property type="entry name" value="Cysteine proteinases"/>
    <property type="match status" value="1"/>
</dbReference>
<organism evidence="6 7">
    <name type="scientific">Nematostella vectensis</name>
    <name type="common">Starlet sea anemone</name>
    <dbReference type="NCBI Taxonomy" id="45351"/>
    <lineage>
        <taxon>Eukaryota</taxon>
        <taxon>Metazoa</taxon>
        <taxon>Cnidaria</taxon>
        <taxon>Anthozoa</taxon>
        <taxon>Hexacorallia</taxon>
        <taxon>Actiniaria</taxon>
        <taxon>Edwardsiidae</taxon>
        <taxon>Nematostella</taxon>
    </lineage>
</organism>
<gene>
    <name evidence="6" type="ORF">NEMVEDRAFT_v1g221694</name>
</gene>
<feature type="domain" description="Ubiquitin-like protease family profile" evidence="5">
    <location>
        <begin position="346"/>
        <end position="420"/>
    </location>
</feature>
<dbReference type="HOGENOM" id="CLU_601731_0_0_1"/>
<dbReference type="Pfam" id="PF02902">
    <property type="entry name" value="Peptidase_C48"/>
    <property type="match status" value="1"/>
</dbReference>
<keyword evidence="7" id="KW-1185">Reference proteome</keyword>
<dbReference type="InterPro" id="IPR003653">
    <property type="entry name" value="Peptidase_C48_C"/>
</dbReference>